<sequence>MDISPFFAMAHHLESTGGGPLTWFEGLFETNCFLEAKIH</sequence>
<name>X1SJV1_9ZZZZ</name>
<accession>X1SJV1</accession>
<comment type="caution">
    <text evidence="1">The sequence shown here is derived from an EMBL/GenBank/DDBJ whole genome shotgun (WGS) entry which is preliminary data.</text>
</comment>
<reference evidence="1" key="1">
    <citation type="journal article" date="2014" name="Front. Microbiol.">
        <title>High frequency of phylogenetically diverse reductive dehalogenase-homologous genes in deep subseafloor sedimentary metagenomes.</title>
        <authorList>
            <person name="Kawai M."/>
            <person name="Futagami T."/>
            <person name="Toyoda A."/>
            <person name="Takaki Y."/>
            <person name="Nishi S."/>
            <person name="Hori S."/>
            <person name="Arai W."/>
            <person name="Tsubouchi T."/>
            <person name="Morono Y."/>
            <person name="Uchiyama I."/>
            <person name="Ito T."/>
            <person name="Fujiyama A."/>
            <person name="Inagaki F."/>
            <person name="Takami H."/>
        </authorList>
    </citation>
    <scope>NUCLEOTIDE SEQUENCE</scope>
    <source>
        <strain evidence="1">Expedition CK06-06</strain>
    </source>
</reference>
<protein>
    <submittedName>
        <fullName evidence="1">Uncharacterized protein</fullName>
    </submittedName>
</protein>
<dbReference type="AlphaFoldDB" id="X1SJV1"/>
<organism evidence="1">
    <name type="scientific">marine sediment metagenome</name>
    <dbReference type="NCBI Taxonomy" id="412755"/>
    <lineage>
        <taxon>unclassified sequences</taxon>
        <taxon>metagenomes</taxon>
        <taxon>ecological metagenomes</taxon>
    </lineage>
</organism>
<dbReference type="EMBL" id="BARW01024552">
    <property type="protein sequence ID" value="GAI93238.1"/>
    <property type="molecule type" value="Genomic_DNA"/>
</dbReference>
<evidence type="ECO:0000313" key="1">
    <source>
        <dbReference type="EMBL" id="GAI93238.1"/>
    </source>
</evidence>
<feature type="non-terminal residue" evidence="1">
    <location>
        <position position="39"/>
    </location>
</feature>
<proteinExistence type="predicted"/>
<gene>
    <name evidence="1" type="ORF">S12H4_40460</name>
</gene>